<dbReference type="PhylomeDB" id="A0A0K6S7X6"/>
<proteinExistence type="predicted"/>
<reference evidence="1" key="1">
    <citation type="submission" date="2014-11" db="EMBL/GenBank/DDBJ databases">
        <title>Molecular phylogeny of cliff fern family Woodsiaceae with morphological implications.</title>
        <authorList>
            <person name="Shao Y.-Z."/>
            <person name="Wei R."/>
            <person name="Zhang X.-C."/>
        </authorList>
    </citation>
    <scope>NUCLEOTIDE SEQUENCE</scope>
</reference>
<dbReference type="EMBL" id="CDMZ01001176">
    <property type="protein sequence ID" value="CUC09610.1"/>
    <property type="molecule type" value="Genomic_DNA"/>
</dbReference>
<gene>
    <name evidence="1" type="ORF">Cvel_21739.t1</name>
</gene>
<accession>A0A0K6S7X6</accession>
<evidence type="ECO:0000313" key="1">
    <source>
        <dbReference type="EMBL" id="CUC09610.1"/>
    </source>
</evidence>
<organism evidence="1">
    <name type="scientific">Chromera velia CCMP2878</name>
    <dbReference type="NCBI Taxonomy" id="1169474"/>
    <lineage>
        <taxon>Eukaryota</taxon>
        <taxon>Sar</taxon>
        <taxon>Alveolata</taxon>
        <taxon>Colpodellida</taxon>
        <taxon>Chromeraceae</taxon>
        <taxon>Chromera</taxon>
    </lineage>
</organism>
<dbReference type="VEuPathDB" id="CryptoDB:Cvel_21739"/>
<name>A0A0K6S7X6_9ALVE</name>
<sequence length="397" mass="43292">MDSAPPAGQLQPVLESACSTVLSAVMGLRVFWKFSAACKTLLKLRDDASDKGLGCMFLPEVLFPLSERFAVRSLLQHAVKRDDPKPLTQMQKVQGFAVDTFYPGLLAYALEKSACACIDLLTLQRPPPSLPCPGLSAATVGKMDPVTLSILLQRKVLHPDAWFDVEDVWYEGGDGIFFEDASEDGLGKHTLKYHKPLLNVLIDAHNFSGAELVLKVGARTDMYEWRGEEDFKKGDKNHSRNWQTGFHFLGKTPLHSAILTLPPPPLFHLETAGLTSYTCPPFDSQPPAAAAASASAVVGDRPKDSRAKGLELIVSLAKSANEAGCLYWTARLPRRALWDGISRNVGRTEREKESEFELIEVTAVGIASARLDPDIVMELLGARQLSGGGRGLIQLAN</sequence>
<dbReference type="AlphaFoldDB" id="A0A0K6S7X6"/>
<protein>
    <submittedName>
        <fullName evidence="1">Uncharacterized protein</fullName>
    </submittedName>
</protein>